<evidence type="ECO:0000313" key="2">
    <source>
        <dbReference type="Proteomes" id="UP000216021"/>
    </source>
</evidence>
<comment type="caution">
    <text evidence="1">The sequence shown here is derived from an EMBL/GenBank/DDBJ whole genome shotgun (WGS) entry which is preliminary data.</text>
</comment>
<evidence type="ECO:0000313" key="1">
    <source>
        <dbReference type="EMBL" id="OMQ20885.1"/>
    </source>
</evidence>
<dbReference type="OrthoDB" id="7064824at2"/>
<dbReference type="AlphaFoldDB" id="A0A1S8CGH6"/>
<protein>
    <submittedName>
        <fullName evidence="1">Uncharacterized protein</fullName>
    </submittedName>
</protein>
<reference evidence="1 2" key="1">
    <citation type="submission" date="2016-11" db="EMBL/GenBank/DDBJ databases">
        <title>Rahnella oryzae sp. nov., isolated from rice root.</title>
        <authorList>
            <person name="Zhang X.-X."/>
            <person name="Zhang J."/>
        </authorList>
    </citation>
    <scope>NUCLEOTIDE SEQUENCE [LARGE SCALE GENOMIC DNA]</scope>
    <source>
        <strain evidence="1 2">J11-6</strain>
    </source>
</reference>
<dbReference type="Proteomes" id="UP000216021">
    <property type="component" value="Unassembled WGS sequence"/>
</dbReference>
<keyword evidence="2" id="KW-1185">Reference proteome</keyword>
<accession>A0A1S8CGH6</accession>
<proteinExistence type="predicted"/>
<dbReference type="EMBL" id="MOXD01000010">
    <property type="protein sequence ID" value="OMQ20885.1"/>
    <property type="molecule type" value="Genomic_DNA"/>
</dbReference>
<organism evidence="1 2">
    <name type="scientific">Serratia oryzae</name>
    <dbReference type="NCBI Taxonomy" id="2034155"/>
    <lineage>
        <taxon>Bacteria</taxon>
        <taxon>Pseudomonadati</taxon>
        <taxon>Pseudomonadota</taxon>
        <taxon>Gammaproteobacteria</taxon>
        <taxon>Enterobacterales</taxon>
        <taxon>Yersiniaceae</taxon>
        <taxon>Serratia</taxon>
    </lineage>
</organism>
<dbReference type="RefSeq" id="WP_076943454.1">
    <property type="nucleotide sequence ID" value="NZ_MOXD01000010.1"/>
</dbReference>
<name>A0A1S8CGH6_9GAMM</name>
<sequence length="372" mass="42627">MKIAPLNISLFGKDSELIKNYFESFTESLAEKFGVQPDAFSTYLGTFELFLMTREWDGDLSSLDEKITILIEWFASLDKSVSKAVFVKADEGCREANNSFWSMKNSDLRTSNHYSFKENIDKQFEKINSILEFMVAREGWLIAAFQSKNIDVMKAISFNKIMGDCKYFLGENSNLAVVDENLFDIPLNQWRNIAAHQSYKCFGGKINANYGRDNVKIITISEDELEQACLEIYKLRIGIKLIVGLTLSIVAARNEDFIDLSQYSPRSFLHDLNFLLEKYGTQVETFEFLNDLVVDGKKLEVPDDFSIFDVKFTYDSAVTSDDARLFEIVLRIAGVLSHVFSEYNSLPDKEKVLLHFSRSPDNGFHTVYSYDD</sequence>
<gene>
    <name evidence="1" type="ORF">BMI79_17390</name>
</gene>